<evidence type="ECO:0008006" key="3">
    <source>
        <dbReference type="Google" id="ProtNLM"/>
    </source>
</evidence>
<sequence>MRKGLPQRLQGIVGFFFLALLAFGGLAYAPSAEATCSAPTFVPLPANPTKFRVYAQCDNQADALAGCVAFFNGIGQQNPNCRKLSNSEYAYYEAGWYSDLNTNIESYLLTYQYCPSATTANWRYEQDKLIVYRTASITSATCPAPPPDLTVAQNSSGCEAPKPAGWVSEQQANPVNCTNGLKDQQETDYRSADFSFSRSYFGKPAGWDDLPDLAWRASRPTLSISHVLSYQVAVFSYGQMRRVFIRSLGGTTWQRNRYDDGALLHVSGLPVYKLPSGVQFEFDAQSRLSARVEADGRRTTIAYSSGNAYGGTTETHTTANGRSYTADFDIANQLRRFTDAAGQHTDYAWDAQGRLVSTTYPDDTPADSTDDPVRQYLYEDPVLPNALTGIVDENGDRYATYAYDGQGRAVLSEHAGGARRHTFEYLSGNTTRVRQYQDATRYTESLVTYVTPSNKRRQISSVAYSACPDCSLTNNTESYGYDSNGWPASRIDRRGVLTEYVYNNSIGRETSRIEAKGSAQERSITTNWNASWTLPSSIVEPGKTRSYSYNSKGQTTSASVNTSDGNRTTNYTWTGVNLTYVNGPRTDVGDISSFAYDGQNNLSQVTNALGQVTQITDHDAH</sequence>
<evidence type="ECO:0000313" key="1">
    <source>
        <dbReference type="EMBL" id="PPE72823.1"/>
    </source>
</evidence>
<gene>
    <name evidence="1" type="ORF">C3942_15460</name>
</gene>
<evidence type="ECO:0000313" key="2">
    <source>
        <dbReference type="Proteomes" id="UP000238220"/>
    </source>
</evidence>
<dbReference type="NCBIfam" id="TIGR01643">
    <property type="entry name" value="YD_repeat_2x"/>
    <property type="match status" value="1"/>
</dbReference>
<proteinExistence type="predicted"/>
<protein>
    <recommendedName>
        <fullName evidence="3">RHS repeat protein</fullName>
    </recommendedName>
</protein>
<comment type="caution">
    <text evidence="1">The sequence shown here is derived from an EMBL/GenBank/DDBJ whole genome shotgun (WGS) entry which is preliminary data.</text>
</comment>
<reference evidence="1 2" key="1">
    <citation type="submission" date="2018-02" db="EMBL/GenBank/DDBJ databases">
        <title>Genome sequencing of Solimonas sp. HR-BB.</title>
        <authorList>
            <person name="Lee Y."/>
            <person name="Jeon C.O."/>
        </authorList>
    </citation>
    <scope>NUCLEOTIDE SEQUENCE [LARGE SCALE GENOMIC DNA]</scope>
    <source>
        <strain evidence="1 2">HR-BB</strain>
    </source>
</reference>
<dbReference type="Pfam" id="PF05593">
    <property type="entry name" value="RHS_repeat"/>
    <property type="match status" value="1"/>
</dbReference>
<dbReference type="Proteomes" id="UP000238220">
    <property type="component" value="Unassembled WGS sequence"/>
</dbReference>
<dbReference type="InterPro" id="IPR031325">
    <property type="entry name" value="RHS_repeat"/>
</dbReference>
<dbReference type="OrthoDB" id="6191870at2"/>
<organism evidence="1 2">
    <name type="scientific">Solimonas fluminis</name>
    <dbReference type="NCBI Taxonomy" id="2086571"/>
    <lineage>
        <taxon>Bacteria</taxon>
        <taxon>Pseudomonadati</taxon>
        <taxon>Pseudomonadota</taxon>
        <taxon>Gammaproteobacteria</taxon>
        <taxon>Nevskiales</taxon>
        <taxon>Nevskiaceae</taxon>
        <taxon>Solimonas</taxon>
    </lineage>
</organism>
<name>A0A2S5TCU5_9GAMM</name>
<feature type="non-terminal residue" evidence="1">
    <location>
        <position position="621"/>
    </location>
</feature>
<dbReference type="Gene3D" id="2.180.10.10">
    <property type="entry name" value="RHS repeat-associated core"/>
    <property type="match status" value="2"/>
</dbReference>
<keyword evidence="2" id="KW-1185">Reference proteome</keyword>
<dbReference type="InterPro" id="IPR006530">
    <property type="entry name" value="YD"/>
</dbReference>
<dbReference type="EMBL" id="PSNW01000009">
    <property type="protein sequence ID" value="PPE72823.1"/>
    <property type="molecule type" value="Genomic_DNA"/>
</dbReference>
<dbReference type="AlphaFoldDB" id="A0A2S5TCU5"/>
<accession>A0A2S5TCU5</accession>